<sequence>MATAAVLRSQDCLLRPSRFPSEATPSSSLFKPHGNPNPNPQSARSRRRKGSPVGSPVTRFPAKNLVMGEVKILKRGEEIPQSQSSSPPEAKKSNRRFCGENLVVCSTNRLGPDPETVQKQVRVSDSKVVDGLYAGSATFLASPPPSSLPVPDFFMKKKNNDAATSDLRRLLNLL</sequence>
<gene>
    <name evidence="2" type="ORF">Acr_00g0041750</name>
</gene>
<feature type="region of interest" description="Disordered" evidence="1">
    <location>
        <begin position="74"/>
        <end position="95"/>
    </location>
</feature>
<proteinExistence type="predicted"/>
<organism evidence="2 3">
    <name type="scientific">Actinidia rufa</name>
    <dbReference type="NCBI Taxonomy" id="165716"/>
    <lineage>
        <taxon>Eukaryota</taxon>
        <taxon>Viridiplantae</taxon>
        <taxon>Streptophyta</taxon>
        <taxon>Embryophyta</taxon>
        <taxon>Tracheophyta</taxon>
        <taxon>Spermatophyta</taxon>
        <taxon>Magnoliopsida</taxon>
        <taxon>eudicotyledons</taxon>
        <taxon>Gunneridae</taxon>
        <taxon>Pentapetalae</taxon>
        <taxon>asterids</taxon>
        <taxon>Ericales</taxon>
        <taxon>Actinidiaceae</taxon>
        <taxon>Actinidia</taxon>
    </lineage>
</organism>
<evidence type="ECO:0000256" key="1">
    <source>
        <dbReference type="SAM" id="MobiDB-lite"/>
    </source>
</evidence>
<dbReference type="Proteomes" id="UP000585474">
    <property type="component" value="Unassembled WGS sequence"/>
</dbReference>
<name>A0A7J0DJW6_9ERIC</name>
<comment type="caution">
    <text evidence="2">The sequence shown here is derived from an EMBL/GenBank/DDBJ whole genome shotgun (WGS) entry which is preliminary data.</text>
</comment>
<keyword evidence="3" id="KW-1185">Reference proteome</keyword>
<protein>
    <submittedName>
        <fullName evidence="2">Uncharacterized protein</fullName>
    </submittedName>
</protein>
<dbReference type="OrthoDB" id="1935097at2759"/>
<reference evidence="3" key="1">
    <citation type="submission" date="2019-07" db="EMBL/GenBank/DDBJ databases">
        <title>De Novo Assembly of kiwifruit Actinidia rufa.</title>
        <authorList>
            <person name="Sugita-Konishi S."/>
            <person name="Sato K."/>
            <person name="Mori E."/>
            <person name="Abe Y."/>
            <person name="Kisaki G."/>
            <person name="Hamano K."/>
            <person name="Suezawa K."/>
            <person name="Otani M."/>
            <person name="Fukuda T."/>
            <person name="Manabe T."/>
            <person name="Gomi K."/>
            <person name="Tabuchi M."/>
            <person name="Akimitsu K."/>
            <person name="Kataoka I."/>
        </authorList>
    </citation>
    <scope>NUCLEOTIDE SEQUENCE [LARGE SCALE GENOMIC DNA]</scope>
    <source>
        <strain evidence="3">cv. Fuchu</strain>
    </source>
</reference>
<feature type="region of interest" description="Disordered" evidence="1">
    <location>
        <begin position="1"/>
        <end position="62"/>
    </location>
</feature>
<accession>A0A7J0DJW6</accession>
<dbReference type="PANTHER" id="PTHR33670:SF15">
    <property type="entry name" value="OS02G0797600 PROTEIN"/>
    <property type="match status" value="1"/>
</dbReference>
<dbReference type="PANTHER" id="PTHR33670">
    <property type="entry name" value="SPLICING FACTOR, PROLINE- AND GLUTAMINE-RICH-LIKE"/>
    <property type="match status" value="1"/>
</dbReference>
<dbReference type="AlphaFoldDB" id="A0A7J0DJW6"/>
<evidence type="ECO:0000313" key="2">
    <source>
        <dbReference type="EMBL" id="GFS35742.1"/>
    </source>
</evidence>
<dbReference type="EMBL" id="BJWL01000238">
    <property type="protein sequence ID" value="GFS35742.1"/>
    <property type="molecule type" value="Genomic_DNA"/>
</dbReference>
<evidence type="ECO:0000313" key="3">
    <source>
        <dbReference type="Proteomes" id="UP000585474"/>
    </source>
</evidence>